<evidence type="ECO:0000313" key="5">
    <source>
        <dbReference type="EMBL" id="KAJ3608293.1"/>
    </source>
</evidence>
<dbReference type="PANTHER" id="PTHR11958">
    <property type="entry name" value="SODIUM/DICARBOXYLATE SYMPORTER-RELATED"/>
    <property type="match status" value="1"/>
</dbReference>
<dbReference type="Gene3D" id="1.10.3860.10">
    <property type="entry name" value="Sodium:dicarboxylate symporter"/>
    <property type="match status" value="1"/>
</dbReference>
<dbReference type="GO" id="GO:0015175">
    <property type="term" value="F:neutral L-amino acid transmembrane transporter activity"/>
    <property type="evidence" value="ECO:0007669"/>
    <property type="project" value="TreeGrafter"/>
</dbReference>
<evidence type="ECO:0000313" key="6">
    <source>
        <dbReference type="Proteomes" id="UP001148018"/>
    </source>
</evidence>
<evidence type="ECO:0000256" key="2">
    <source>
        <dbReference type="ARBA" id="ARBA00022989"/>
    </source>
</evidence>
<protein>
    <submittedName>
        <fullName evidence="5">Uncharacterized protein</fullName>
    </submittedName>
</protein>
<feature type="compositionally biased region" description="Low complexity" evidence="4">
    <location>
        <begin position="1"/>
        <end position="19"/>
    </location>
</feature>
<reference evidence="5" key="1">
    <citation type="submission" date="2022-07" db="EMBL/GenBank/DDBJ databases">
        <title>Chromosome-level genome of Muraenolepis orangiensis.</title>
        <authorList>
            <person name="Kim J."/>
        </authorList>
    </citation>
    <scope>NUCLEOTIDE SEQUENCE</scope>
    <source>
        <strain evidence="5">KU_S4_2022</strain>
        <tissue evidence="5">Muscle</tissue>
    </source>
</reference>
<keyword evidence="6" id="KW-1185">Reference proteome</keyword>
<comment type="caution">
    <text evidence="5">The sequence shown here is derived from an EMBL/GenBank/DDBJ whole genome shotgun (WGS) entry which is preliminary data.</text>
</comment>
<dbReference type="EMBL" id="JANIIK010000040">
    <property type="protein sequence ID" value="KAJ3608293.1"/>
    <property type="molecule type" value="Genomic_DNA"/>
</dbReference>
<evidence type="ECO:0000256" key="1">
    <source>
        <dbReference type="ARBA" id="ARBA00022692"/>
    </source>
</evidence>
<dbReference type="AlphaFoldDB" id="A0A9Q0IS66"/>
<dbReference type="SUPFAM" id="SSF118215">
    <property type="entry name" value="Proton glutamate symport protein"/>
    <property type="match status" value="1"/>
</dbReference>
<proteinExistence type="predicted"/>
<dbReference type="Proteomes" id="UP001148018">
    <property type="component" value="Unassembled WGS sequence"/>
</dbReference>
<organism evidence="5 6">
    <name type="scientific">Muraenolepis orangiensis</name>
    <name type="common">Patagonian moray cod</name>
    <dbReference type="NCBI Taxonomy" id="630683"/>
    <lineage>
        <taxon>Eukaryota</taxon>
        <taxon>Metazoa</taxon>
        <taxon>Chordata</taxon>
        <taxon>Craniata</taxon>
        <taxon>Vertebrata</taxon>
        <taxon>Euteleostomi</taxon>
        <taxon>Actinopterygii</taxon>
        <taxon>Neopterygii</taxon>
        <taxon>Teleostei</taxon>
        <taxon>Neoteleostei</taxon>
        <taxon>Acanthomorphata</taxon>
        <taxon>Zeiogadaria</taxon>
        <taxon>Gadariae</taxon>
        <taxon>Gadiformes</taxon>
        <taxon>Muraenolepidoidei</taxon>
        <taxon>Muraenolepididae</taxon>
        <taxon>Muraenolepis</taxon>
    </lineage>
</organism>
<keyword evidence="1" id="KW-0812">Transmembrane</keyword>
<dbReference type="InterPro" id="IPR036458">
    <property type="entry name" value="Na:dicarbo_symporter_sf"/>
</dbReference>
<dbReference type="GO" id="GO:0015501">
    <property type="term" value="F:glutamate:sodium symporter activity"/>
    <property type="evidence" value="ECO:0007669"/>
    <property type="project" value="TreeGrafter"/>
</dbReference>
<evidence type="ECO:0000256" key="4">
    <source>
        <dbReference type="SAM" id="MobiDB-lite"/>
    </source>
</evidence>
<gene>
    <name evidence="5" type="ORF">NHX12_025342</name>
</gene>
<name>A0A9Q0IS66_9TELE</name>
<sequence>MVPAPSDPQQQDQQASTASCRGTSGTSTAPLHAIIDISLSACDGPRRPMLRKYESKKYGLQMRSFNQQCQATSSLGAFDELFKSHSVFNLSYEESLVQLYTFVQTTVYNIDITTTDESPRILIWKNLPLDCTLKLRKKYCLQCLQMILYPGGILFLIAGKIVEMKDLVQVAWWSCCSFFLVTRKNPFVFIGSLLQALITALGTSSRLREEMKNRSSYDKIFEK</sequence>
<dbReference type="GO" id="GO:0005886">
    <property type="term" value="C:plasma membrane"/>
    <property type="evidence" value="ECO:0007669"/>
    <property type="project" value="TreeGrafter"/>
</dbReference>
<keyword evidence="2" id="KW-1133">Transmembrane helix</keyword>
<dbReference type="OrthoDB" id="8983573at2759"/>
<evidence type="ECO:0000256" key="3">
    <source>
        <dbReference type="ARBA" id="ARBA00023136"/>
    </source>
</evidence>
<feature type="region of interest" description="Disordered" evidence="4">
    <location>
        <begin position="1"/>
        <end position="26"/>
    </location>
</feature>
<feature type="non-terminal residue" evidence="5">
    <location>
        <position position="223"/>
    </location>
</feature>
<keyword evidence="3" id="KW-0472">Membrane</keyword>
<dbReference type="GO" id="GO:0005313">
    <property type="term" value="F:L-glutamate transmembrane transporter activity"/>
    <property type="evidence" value="ECO:0007669"/>
    <property type="project" value="TreeGrafter"/>
</dbReference>
<accession>A0A9Q0IS66</accession>
<dbReference type="PANTHER" id="PTHR11958:SF63">
    <property type="entry name" value="AMINO ACID TRANSPORTER"/>
    <property type="match status" value="1"/>
</dbReference>
<dbReference type="InterPro" id="IPR050746">
    <property type="entry name" value="DAACS"/>
</dbReference>